<dbReference type="Pfam" id="PF13986">
    <property type="entry name" value="DUF4224"/>
    <property type="match status" value="1"/>
</dbReference>
<dbReference type="Proteomes" id="UP000343317">
    <property type="component" value="Unassembled WGS sequence"/>
</dbReference>
<keyword evidence="3" id="KW-1185">Reference proteome</keyword>
<protein>
    <recommendedName>
        <fullName evidence="1">DUF4224 domain-containing protein</fullName>
    </recommendedName>
</protein>
<dbReference type="InterPro" id="IPR025319">
    <property type="entry name" value="DUF4224"/>
</dbReference>
<sequence>METFLTREEVVYLTGRQVKTKQAETLRRMGVPFFLNAGGRPIVTRVAVEGRGDALEVRKPRWAPRVLEGDHGT</sequence>
<name>A0A5E4WMB2_9BURK</name>
<proteinExistence type="predicted"/>
<dbReference type="RefSeq" id="WP_246178300.1">
    <property type="nucleotide sequence ID" value="NZ_CABPSM010000010.1"/>
</dbReference>
<evidence type="ECO:0000313" key="2">
    <source>
        <dbReference type="EMBL" id="VVE24790.1"/>
    </source>
</evidence>
<dbReference type="AlphaFoldDB" id="A0A5E4WMB2"/>
<evidence type="ECO:0000313" key="3">
    <source>
        <dbReference type="Proteomes" id="UP000343317"/>
    </source>
</evidence>
<organism evidence="2 3">
    <name type="scientific">Pandoraea horticolens</name>
    <dbReference type="NCBI Taxonomy" id="2508298"/>
    <lineage>
        <taxon>Bacteria</taxon>
        <taxon>Pseudomonadati</taxon>
        <taxon>Pseudomonadota</taxon>
        <taxon>Betaproteobacteria</taxon>
        <taxon>Burkholderiales</taxon>
        <taxon>Burkholderiaceae</taxon>
        <taxon>Pandoraea</taxon>
    </lineage>
</organism>
<accession>A0A5E4WMB2</accession>
<evidence type="ECO:0000259" key="1">
    <source>
        <dbReference type="Pfam" id="PF13986"/>
    </source>
</evidence>
<feature type="domain" description="DUF4224" evidence="1">
    <location>
        <begin position="4"/>
        <end position="46"/>
    </location>
</feature>
<dbReference type="EMBL" id="CABPSM010000010">
    <property type="protein sequence ID" value="VVE24790.1"/>
    <property type="molecule type" value="Genomic_DNA"/>
</dbReference>
<reference evidence="2 3" key="1">
    <citation type="submission" date="2019-08" db="EMBL/GenBank/DDBJ databases">
        <authorList>
            <person name="Peeters C."/>
        </authorList>
    </citation>
    <scope>NUCLEOTIDE SEQUENCE [LARGE SCALE GENOMIC DNA]</scope>
    <source>
        <strain evidence="2 3">LMG 31112</strain>
    </source>
</reference>
<gene>
    <name evidence="2" type="ORF">PHO31112_03315</name>
</gene>